<proteinExistence type="predicted"/>
<name>A0A163DES5_9BACL</name>
<keyword evidence="5" id="KW-0808">Transferase</keyword>
<dbReference type="EMBL" id="LWMH01000003">
    <property type="protein sequence ID" value="KZS43179.1"/>
    <property type="molecule type" value="Genomic_DNA"/>
</dbReference>
<dbReference type="PANTHER" id="PTHR33705">
    <property type="entry name" value="PHOSPHOCARRIER PROTEIN HPR"/>
    <property type="match status" value="1"/>
</dbReference>
<evidence type="ECO:0000259" key="4">
    <source>
        <dbReference type="PROSITE" id="PS51350"/>
    </source>
</evidence>
<keyword evidence="5" id="KW-0418">Kinase</keyword>
<evidence type="ECO:0000313" key="5">
    <source>
        <dbReference type="EMBL" id="KZS43179.1"/>
    </source>
</evidence>
<dbReference type="InterPro" id="IPR050399">
    <property type="entry name" value="HPr"/>
</dbReference>
<keyword evidence="3" id="KW-0813">Transport</keyword>
<keyword evidence="6" id="KW-1185">Reference proteome</keyword>
<dbReference type="Pfam" id="PF00381">
    <property type="entry name" value="PTS-HPr"/>
    <property type="match status" value="1"/>
</dbReference>
<dbReference type="GO" id="GO:0016301">
    <property type="term" value="F:kinase activity"/>
    <property type="evidence" value="ECO:0007669"/>
    <property type="project" value="UniProtKB-KW"/>
</dbReference>
<dbReference type="GeneID" id="97555271"/>
<protein>
    <recommendedName>
        <fullName evidence="2">Phosphocarrier protein HPr</fullName>
    </recommendedName>
</protein>
<evidence type="ECO:0000313" key="6">
    <source>
        <dbReference type="Proteomes" id="UP000076796"/>
    </source>
</evidence>
<evidence type="ECO:0000256" key="2">
    <source>
        <dbReference type="ARBA" id="ARBA00020422"/>
    </source>
</evidence>
<evidence type="ECO:0000256" key="1">
    <source>
        <dbReference type="ARBA" id="ARBA00003681"/>
    </source>
</evidence>
<dbReference type="InterPro" id="IPR035895">
    <property type="entry name" value="HPr-like_sf"/>
</dbReference>
<sequence length="89" mass="9605">MFAQTVTIQNEQGFHVRPAQLFSEKAGQYEAEVRLMTGEGRAADCKSMLELMTLGIERGAVVSIEASGDGEQEVVEALVQLVVSKFGEG</sequence>
<gene>
    <name evidence="5" type="ORF">AWU65_00725</name>
</gene>
<evidence type="ECO:0000256" key="3">
    <source>
        <dbReference type="ARBA" id="ARBA00022597"/>
    </source>
</evidence>
<dbReference type="Gene3D" id="3.30.1340.10">
    <property type="entry name" value="HPr-like"/>
    <property type="match status" value="1"/>
</dbReference>
<dbReference type="PRINTS" id="PR00107">
    <property type="entry name" value="PHOSPHOCPHPR"/>
</dbReference>
<organism evidence="5 6">
    <name type="scientific">Paenibacillus glucanolyticus</name>
    <dbReference type="NCBI Taxonomy" id="59843"/>
    <lineage>
        <taxon>Bacteria</taxon>
        <taxon>Bacillati</taxon>
        <taxon>Bacillota</taxon>
        <taxon>Bacilli</taxon>
        <taxon>Bacillales</taxon>
        <taxon>Paenibacillaceae</taxon>
        <taxon>Paenibacillus</taxon>
    </lineage>
</organism>
<dbReference type="PANTHER" id="PTHR33705:SF1">
    <property type="entry name" value="PHOSPHOCARRIER PROTEIN HPR"/>
    <property type="match status" value="1"/>
</dbReference>
<dbReference type="Proteomes" id="UP000076796">
    <property type="component" value="Unassembled WGS sequence"/>
</dbReference>
<dbReference type="OrthoDB" id="9809047at2"/>
<reference evidence="5" key="1">
    <citation type="journal article" date="2016" name="Genome Announc.">
        <title>Draft genomes of two strains of Paenibacillus glucanolyticus with capability to degrade lignocellulose.</title>
        <authorList>
            <person name="Mathews S.L."/>
            <person name="Pawlak J."/>
            <person name="Grunden A.M."/>
        </authorList>
    </citation>
    <scope>NUCLEOTIDE SEQUENCE [LARGE SCALE GENOMIC DNA]</scope>
    <source>
        <strain evidence="5">SLM1</strain>
    </source>
</reference>
<dbReference type="SUPFAM" id="SSF55594">
    <property type="entry name" value="HPr-like"/>
    <property type="match status" value="1"/>
</dbReference>
<accession>A0A163DES5</accession>
<dbReference type="PROSITE" id="PS51350">
    <property type="entry name" value="PTS_HPR_DOM"/>
    <property type="match status" value="1"/>
</dbReference>
<dbReference type="CDD" id="cd00367">
    <property type="entry name" value="PTS-HPr_like"/>
    <property type="match status" value="1"/>
</dbReference>
<comment type="function">
    <text evidence="1">General (non sugar-specific) component of the phosphoenolpyruvate-dependent sugar phosphotransferase system (sugar PTS). This major carbohydrate active-transport system catalyzes the phosphorylation of incoming sugar substrates concomitantly with their translocation across the cell membrane. The phosphoryl group from phosphoenolpyruvate (PEP) is transferred to the phosphoryl carrier protein HPr by enzyme I. Phospho-HPr then transfers it to the PTS EIIA domain.</text>
</comment>
<dbReference type="RefSeq" id="WP_006210512.1">
    <property type="nucleotide sequence ID" value="NZ_CP028366.1"/>
</dbReference>
<dbReference type="InterPro" id="IPR000032">
    <property type="entry name" value="HPr-like"/>
</dbReference>
<keyword evidence="3" id="KW-0762">Sugar transport</keyword>
<dbReference type="AlphaFoldDB" id="A0A163DES5"/>
<comment type="caution">
    <text evidence="5">The sequence shown here is derived from an EMBL/GenBank/DDBJ whole genome shotgun (WGS) entry which is preliminary data.</text>
</comment>
<feature type="domain" description="HPr" evidence="4">
    <location>
        <begin position="1"/>
        <end position="89"/>
    </location>
</feature>
<dbReference type="NCBIfam" id="TIGR01003">
    <property type="entry name" value="PTS_HPr_family"/>
    <property type="match status" value="1"/>
</dbReference>